<keyword evidence="1" id="KW-0175">Coiled coil</keyword>
<dbReference type="InterPro" id="IPR028119">
    <property type="entry name" value="Snapin/Pallidin/Snn1"/>
</dbReference>
<evidence type="ECO:0000256" key="1">
    <source>
        <dbReference type="SAM" id="Coils"/>
    </source>
</evidence>
<organism evidence="2 3">
    <name type="scientific">Pythium insidiosum</name>
    <name type="common">Pythiosis disease agent</name>
    <dbReference type="NCBI Taxonomy" id="114742"/>
    <lineage>
        <taxon>Eukaryota</taxon>
        <taxon>Sar</taxon>
        <taxon>Stramenopiles</taxon>
        <taxon>Oomycota</taxon>
        <taxon>Peronosporomycetes</taxon>
        <taxon>Pythiales</taxon>
        <taxon>Pythiaceae</taxon>
        <taxon>Pythium</taxon>
    </lineage>
</organism>
<feature type="coiled-coil region" evidence="1">
    <location>
        <begin position="51"/>
        <end position="110"/>
    </location>
</feature>
<dbReference type="Pfam" id="PF14712">
    <property type="entry name" value="Snapin_Pallidin"/>
    <property type="match status" value="1"/>
</dbReference>
<sequence>MTDAVELVRANDGAQAVGQAPDGSFAEGMFVTVWPKVEKCHKYVAVLLAAQEQLQETIDKLTASLKEAEKAESSSLLGYAERLKSFPVRVQRLQRKLELIEDRLLAMKASRNRGASCVTKYKRESMLDASPLF</sequence>
<name>A0AAD5LET6_PYTIN</name>
<reference evidence="2" key="1">
    <citation type="submission" date="2021-12" db="EMBL/GenBank/DDBJ databases">
        <title>Prjna785345.</title>
        <authorList>
            <person name="Rujirawat T."/>
            <person name="Krajaejun T."/>
        </authorList>
    </citation>
    <scope>NUCLEOTIDE SEQUENCE</scope>
    <source>
        <strain evidence="2">Pi057C3</strain>
    </source>
</reference>
<gene>
    <name evidence="2" type="ORF">P43SY_003957</name>
</gene>
<accession>A0AAD5LET6</accession>
<dbReference type="Proteomes" id="UP001209570">
    <property type="component" value="Unassembled WGS sequence"/>
</dbReference>
<proteinExistence type="predicted"/>
<dbReference type="AlphaFoldDB" id="A0AAD5LET6"/>
<keyword evidence="3" id="KW-1185">Reference proteome</keyword>
<dbReference type="EMBL" id="JAKCXM010000270">
    <property type="protein sequence ID" value="KAJ0397013.1"/>
    <property type="molecule type" value="Genomic_DNA"/>
</dbReference>
<protein>
    <submittedName>
        <fullName evidence="2">Uncharacterized protein</fullName>
    </submittedName>
</protein>
<evidence type="ECO:0000313" key="3">
    <source>
        <dbReference type="Proteomes" id="UP001209570"/>
    </source>
</evidence>
<comment type="caution">
    <text evidence="2">The sequence shown here is derived from an EMBL/GenBank/DDBJ whole genome shotgun (WGS) entry which is preliminary data.</text>
</comment>
<evidence type="ECO:0000313" key="2">
    <source>
        <dbReference type="EMBL" id="KAJ0397013.1"/>
    </source>
</evidence>